<comment type="catalytic activity">
    <reaction evidence="1">
        <text>ATP + protein L-histidine = ADP + protein N-phospho-L-histidine.</text>
        <dbReference type="EC" id="2.7.13.3"/>
    </reaction>
</comment>
<organism evidence="19 20">
    <name type="scientific">Brevibacterium picturae</name>
    <dbReference type="NCBI Taxonomy" id="260553"/>
    <lineage>
        <taxon>Bacteria</taxon>
        <taxon>Bacillati</taxon>
        <taxon>Actinomycetota</taxon>
        <taxon>Actinomycetes</taxon>
        <taxon>Micrococcales</taxon>
        <taxon>Brevibacteriaceae</taxon>
        <taxon>Brevibacterium</taxon>
    </lineage>
</organism>
<dbReference type="Pfam" id="PF00512">
    <property type="entry name" value="HisKA"/>
    <property type="match status" value="1"/>
</dbReference>
<evidence type="ECO:0000256" key="11">
    <source>
        <dbReference type="ARBA" id="ARBA00022989"/>
    </source>
</evidence>
<dbReference type="InterPro" id="IPR005467">
    <property type="entry name" value="His_kinase_dom"/>
</dbReference>
<keyword evidence="8" id="KW-0547">Nucleotide-binding</keyword>
<reference evidence="19 20" key="1">
    <citation type="journal article" date="2019" name="Int. J. Syst. Evol. Microbiol.">
        <title>The Global Catalogue of Microorganisms (GCM) 10K type strain sequencing project: providing services to taxonomists for standard genome sequencing and annotation.</title>
        <authorList>
            <consortium name="The Broad Institute Genomics Platform"/>
            <consortium name="The Broad Institute Genome Sequencing Center for Infectious Disease"/>
            <person name="Wu L."/>
            <person name="Ma J."/>
        </authorList>
    </citation>
    <scope>NUCLEOTIDE SEQUENCE [LARGE SCALE GENOMIC DNA]</scope>
    <source>
        <strain evidence="19 20">JCM 13319</strain>
    </source>
</reference>
<dbReference type="InterPro" id="IPR004358">
    <property type="entry name" value="Sig_transdc_His_kin-like_C"/>
</dbReference>
<keyword evidence="6" id="KW-0808">Transferase</keyword>
<dbReference type="SMART" id="SM00304">
    <property type="entry name" value="HAMP"/>
    <property type="match status" value="1"/>
</dbReference>
<dbReference type="GO" id="GO:0016301">
    <property type="term" value="F:kinase activity"/>
    <property type="evidence" value="ECO:0007669"/>
    <property type="project" value="UniProtKB-KW"/>
</dbReference>
<dbReference type="InterPro" id="IPR003594">
    <property type="entry name" value="HATPase_dom"/>
</dbReference>
<feature type="domain" description="Histidine kinase" evidence="17">
    <location>
        <begin position="301"/>
        <end position="518"/>
    </location>
</feature>
<dbReference type="InterPro" id="IPR003660">
    <property type="entry name" value="HAMP_dom"/>
</dbReference>
<dbReference type="CDD" id="cd00082">
    <property type="entry name" value="HisKA"/>
    <property type="match status" value="1"/>
</dbReference>
<keyword evidence="10" id="KW-0067">ATP-binding</keyword>
<dbReference type="NCBIfam" id="NF040691">
    <property type="entry name" value="MtrAB_MtrB"/>
    <property type="match status" value="1"/>
</dbReference>
<dbReference type="Gene3D" id="6.10.340.10">
    <property type="match status" value="1"/>
</dbReference>
<feature type="region of interest" description="Disordered" evidence="15">
    <location>
        <begin position="564"/>
        <end position="671"/>
    </location>
</feature>
<dbReference type="SUPFAM" id="SSF55874">
    <property type="entry name" value="ATPase domain of HSP90 chaperone/DNA topoisomerase II/histidine kinase"/>
    <property type="match status" value="1"/>
</dbReference>
<evidence type="ECO:0000256" key="15">
    <source>
        <dbReference type="SAM" id="MobiDB-lite"/>
    </source>
</evidence>
<evidence type="ECO:0000256" key="3">
    <source>
        <dbReference type="ARBA" id="ARBA00012438"/>
    </source>
</evidence>
<dbReference type="CDD" id="cd06225">
    <property type="entry name" value="HAMP"/>
    <property type="match status" value="1"/>
</dbReference>
<keyword evidence="11 16" id="KW-1133">Transmembrane helix</keyword>
<dbReference type="Gene3D" id="1.10.287.130">
    <property type="match status" value="1"/>
</dbReference>
<evidence type="ECO:0000313" key="20">
    <source>
        <dbReference type="Proteomes" id="UP001501791"/>
    </source>
</evidence>
<dbReference type="PROSITE" id="PS50109">
    <property type="entry name" value="HIS_KIN"/>
    <property type="match status" value="1"/>
</dbReference>
<dbReference type="Proteomes" id="UP001501791">
    <property type="component" value="Unassembled WGS sequence"/>
</dbReference>
<dbReference type="EC" id="2.7.13.3" evidence="3"/>
<evidence type="ECO:0000256" key="5">
    <source>
        <dbReference type="ARBA" id="ARBA00022553"/>
    </source>
</evidence>
<dbReference type="SUPFAM" id="SSF47384">
    <property type="entry name" value="Homodimeric domain of signal transducing histidine kinase"/>
    <property type="match status" value="1"/>
</dbReference>
<dbReference type="PANTHER" id="PTHR43547:SF2">
    <property type="entry name" value="HYBRID SIGNAL TRANSDUCTION HISTIDINE KINASE C"/>
    <property type="match status" value="1"/>
</dbReference>
<dbReference type="Pfam" id="PF02518">
    <property type="entry name" value="HATPase_c"/>
    <property type="match status" value="1"/>
</dbReference>
<feature type="transmembrane region" description="Helical" evidence="16">
    <location>
        <begin position="214"/>
        <end position="232"/>
    </location>
</feature>
<dbReference type="PANTHER" id="PTHR43547">
    <property type="entry name" value="TWO-COMPONENT HISTIDINE KINASE"/>
    <property type="match status" value="1"/>
</dbReference>
<sequence>MSRSSAVGGAIRTAASAMRAFWRFLLRSFSHSLQLRIVVLTIVLTSVAIFGVGTYMSQQISRGLFDTRLQSLSSQAGTIVSELRSLAPVDGQAVTQENLSSQLSSIYNRSTGSVYSLTLEPSDPNSSFSTISAGTTDSDGAPYEVPISGELKDAIGKAPTDDMLYQSVSLPDGTGPGLLISQELQIPGAGQFQLYYLGDLSEQQDTLDFVQRSMLVAALVLVVLVGAVAWIVTRLVVTPVRTGAEVARLIADGDLDERMPVHGNDEIAVLGESFNDMADTLQHQIQQMERLSVLQRQFVSDVSHELRTPLTTIRAAADLIYDSRDDLDPVTARSAELLNSQAERFDSLLSDLLEISRYDAGAAALVAKPVDVGAIVTSIIETVSMVADQMSTNIVVHSPSSPVMAEVDRVRITRILRNLIVNAIEHGESNPIDIYVASNAEAVAVSVRDHGVGMNEEQVEHVFDRFWRADPARKRTLGGSGLGLAISLEDAHLHNGWLQVWGKPGEGSCFRLTIPRRPDQEITSSPLPLPPRDAQVQGAALVAGPLSSDGSVRIQTGSIPIVVETGQAPPTREGYGGEPEVVRGDDAIIDDGTDLTGSGERADEPEDADAGADRGPEIDSGADTDTGADDGDDADSGTGARDDADNIDTRIEIDADTVWPTDAAHEGGPQS</sequence>
<gene>
    <name evidence="19" type="primary">mtrB</name>
    <name evidence="19" type="ORF">GCM10009691_00490</name>
</gene>
<evidence type="ECO:0000256" key="6">
    <source>
        <dbReference type="ARBA" id="ARBA00022679"/>
    </source>
</evidence>
<feature type="transmembrane region" description="Helical" evidence="16">
    <location>
        <begin position="33"/>
        <end position="55"/>
    </location>
</feature>
<evidence type="ECO:0000256" key="12">
    <source>
        <dbReference type="ARBA" id="ARBA00023012"/>
    </source>
</evidence>
<keyword evidence="5" id="KW-0597">Phosphoprotein</keyword>
<dbReference type="InterPro" id="IPR036890">
    <property type="entry name" value="HATPase_C_sf"/>
</dbReference>
<comment type="caution">
    <text evidence="19">The sequence shown here is derived from an EMBL/GenBank/DDBJ whole genome shotgun (WGS) entry which is preliminary data.</text>
</comment>
<protein>
    <recommendedName>
        <fullName evidence="14">Sensor histidine kinase MtrB</fullName>
        <ecNumber evidence="3">2.7.13.3</ecNumber>
    </recommendedName>
</protein>
<evidence type="ECO:0000259" key="18">
    <source>
        <dbReference type="PROSITE" id="PS50885"/>
    </source>
</evidence>
<feature type="domain" description="HAMP" evidence="18">
    <location>
        <begin position="234"/>
        <end position="286"/>
    </location>
</feature>
<evidence type="ECO:0000256" key="14">
    <source>
        <dbReference type="ARBA" id="ARBA00035305"/>
    </source>
</evidence>
<proteinExistence type="predicted"/>
<dbReference type="PROSITE" id="PS50885">
    <property type="entry name" value="HAMP"/>
    <property type="match status" value="1"/>
</dbReference>
<dbReference type="EMBL" id="BAAALY010000001">
    <property type="protein sequence ID" value="GAA1528534.1"/>
    <property type="molecule type" value="Genomic_DNA"/>
</dbReference>
<evidence type="ECO:0000256" key="7">
    <source>
        <dbReference type="ARBA" id="ARBA00022692"/>
    </source>
</evidence>
<keyword evidence="20" id="KW-1185">Reference proteome</keyword>
<dbReference type="InterPro" id="IPR036097">
    <property type="entry name" value="HisK_dim/P_sf"/>
</dbReference>
<keyword evidence="9 19" id="KW-0418">Kinase</keyword>
<dbReference type="CDD" id="cd00075">
    <property type="entry name" value="HATPase"/>
    <property type="match status" value="1"/>
</dbReference>
<keyword evidence="4" id="KW-1003">Cell membrane</keyword>
<dbReference type="InterPro" id="IPR047669">
    <property type="entry name" value="MtrAB_MtrB"/>
</dbReference>
<name>A0ABN2AVZ5_9MICO</name>
<evidence type="ECO:0000256" key="13">
    <source>
        <dbReference type="ARBA" id="ARBA00023136"/>
    </source>
</evidence>
<evidence type="ECO:0000313" key="19">
    <source>
        <dbReference type="EMBL" id="GAA1528534.1"/>
    </source>
</evidence>
<dbReference type="InterPro" id="IPR003661">
    <property type="entry name" value="HisK_dim/P_dom"/>
</dbReference>
<keyword evidence="13 16" id="KW-0472">Membrane</keyword>
<dbReference type="RefSeq" id="WP_346034937.1">
    <property type="nucleotide sequence ID" value="NZ_BAAALY010000001.1"/>
</dbReference>
<dbReference type="SMART" id="SM00388">
    <property type="entry name" value="HisKA"/>
    <property type="match status" value="1"/>
</dbReference>
<evidence type="ECO:0000256" key="9">
    <source>
        <dbReference type="ARBA" id="ARBA00022777"/>
    </source>
</evidence>
<dbReference type="SMART" id="SM00387">
    <property type="entry name" value="HATPase_c"/>
    <property type="match status" value="1"/>
</dbReference>
<dbReference type="PRINTS" id="PR00344">
    <property type="entry name" value="BCTRLSENSOR"/>
</dbReference>
<evidence type="ECO:0000256" key="10">
    <source>
        <dbReference type="ARBA" id="ARBA00022840"/>
    </source>
</evidence>
<dbReference type="Pfam" id="PF00672">
    <property type="entry name" value="HAMP"/>
    <property type="match status" value="1"/>
</dbReference>
<dbReference type="Gene3D" id="3.30.565.10">
    <property type="entry name" value="Histidine kinase-like ATPase, C-terminal domain"/>
    <property type="match status" value="1"/>
</dbReference>
<evidence type="ECO:0000256" key="1">
    <source>
        <dbReference type="ARBA" id="ARBA00000085"/>
    </source>
</evidence>
<comment type="subcellular location">
    <subcellularLocation>
        <location evidence="2">Cell membrane</location>
        <topology evidence="2">Multi-pass membrane protein</topology>
    </subcellularLocation>
</comment>
<keyword evidence="7 16" id="KW-0812">Transmembrane</keyword>
<keyword evidence="12" id="KW-0902">Two-component regulatory system</keyword>
<evidence type="ECO:0000256" key="16">
    <source>
        <dbReference type="SAM" id="Phobius"/>
    </source>
</evidence>
<evidence type="ECO:0000256" key="8">
    <source>
        <dbReference type="ARBA" id="ARBA00022741"/>
    </source>
</evidence>
<feature type="compositionally biased region" description="Acidic residues" evidence="15">
    <location>
        <begin position="620"/>
        <end position="635"/>
    </location>
</feature>
<accession>A0ABN2AVZ5</accession>
<evidence type="ECO:0000259" key="17">
    <source>
        <dbReference type="PROSITE" id="PS50109"/>
    </source>
</evidence>
<feature type="compositionally biased region" description="Basic and acidic residues" evidence="15">
    <location>
        <begin position="640"/>
        <end position="653"/>
    </location>
</feature>
<evidence type="ECO:0000256" key="4">
    <source>
        <dbReference type="ARBA" id="ARBA00022475"/>
    </source>
</evidence>
<dbReference type="SUPFAM" id="SSF158472">
    <property type="entry name" value="HAMP domain-like"/>
    <property type="match status" value="1"/>
</dbReference>
<evidence type="ECO:0000256" key="2">
    <source>
        <dbReference type="ARBA" id="ARBA00004651"/>
    </source>
</evidence>